<dbReference type="eggNOG" id="COG0577">
    <property type="taxonomic scope" value="Bacteria"/>
</dbReference>
<dbReference type="Pfam" id="PF12704">
    <property type="entry name" value="MacB_PCD"/>
    <property type="match status" value="1"/>
</dbReference>
<dbReference type="GO" id="GO:0005886">
    <property type="term" value="C:plasma membrane"/>
    <property type="evidence" value="ECO:0007669"/>
    <property type="project" value="UniProtKB-SubCell"/>
</dbReference>
<reference evidence="10" key="1">
    <citation type="submission" date="2006-01" db="EMBL/GenBank/DDBJ databases">
        <title>Complete sequence of Anaeromyxobacter dehalogenans 2CP-C.</title>
        <authorList>
            <consortium name="US DOE Joint Genome Institute"/>
            <person name="Copeland A."/>
            <person name="Lucas S."/>
            <person name="Lapidus A."/>
            <person name="Barry K."/>
            <person name="Detter J.C."/>
            <person name="Glavina T."/>
            <person name="Hammon N."/>
            <person name="Israni S."/>
            <person name="Pitluck S."/>
            <person name="Brettin T."/>
            <person name="Bruce D."/>
            <person name="Han C."/>
            <person name="Tapia R."/>
            <person name="Gilna P."/>
            <person name="Kiss H."/>
            <person name="Schmutz J."/>
            <person name="Larimer F."/>
            <person name="Land M."/>
            <person name="Kyrpides N."/>
            <person name="Anderson I."/>
            <person name="Sanford R.A."/>
            <person name="Ritalahti K.M."/>
            <person name="Thomas H.S."/>
            <person name="Kirby J.R."/>
            <person name="Zhulin I.B."/>
            <person name="Loeffler F.E."/>
            <person name="Richardson P."/>
        </authorList>
    </citation>
    <scope>NUCLEOTIDE SEQUENCE</scope>
    <source>
        <strain evidence="10">2CP-C</strain>
    </source>
</reference>
<keyword evidence="4 7" id="KW-1133">Transmembrane helix</keyword>
<feature type="domain" description="ABC3 transporter permease C-terminal" evidence="8">
    <location>
        <begin position="301"/>
        <end position="413"/>
    </location>
</feature>
<gene>
    <name evidence="10" type="ordered locus">Adeh_4156</name>
</gene>
<evidence type="ECO:0000313" key="11">
    <source>
        <dbReference type="Proteomes" id="UP000001935"/>
    </source>
</evidence>
<evidence type="ECO:0000256" key="3">
    <source>
        <dbReference type="ARBA" id="ARBA00022692"/>
    </source>
</evidence>
<dbReference type="InterPro" id="IPR025857">
    <property type="entry name" value="MacB_PCD"/>
</dbReference>
<dbReference type="PANTHER" id="PTHR30572">
    <property type="entry name" value="MEMBRANE COMPONENT OF TRANSPORTER-RELATED"/>
    <property type="match status" value="1"/>
</dbReference>
<evidence type="ECO:0000256" key="2">
    <source>
        <dbReference type="ARBA" id="ARBA00022475"/>
    </source>
</evidence>
<dbReference type="Pfam" id="PF02687">
    <property type="entry name" value="FtsX"/>
    <property type="match status" value="1"/>
</dbReference>
<dbReference type="GO" id="GO:0022857">
    <property type="term" value="F:transmembrane transporter activity"/>
    <property type="evidence" value="ECO:0007669"/>
    <property type="project" value="TreeGrafter"/>
</dbReference>
<accession>Q2IH62</accession>
<keyword evidence="2" id="KW-1003">Cell membrane</keyword>
<name>Q2IH62_ANADE</name>
<feature type="transmembrane region" description="Helical" evidence="7">
    <location>
        <begin position="341"/>
        <end position="365"/>
    </location>
</feature>
<organism evidence="10 11">
    <name type="scientific">Anaeromyxobacter dehalogenans (strain 2CP-C)</name>
    <dbReference type="NCBI Taxonomy" id="290397"/>
    <lineage>
        <taxon>Bacteria</taxon>
        <taxon>Pseudomonadati</taxon>
        <taxon>Myxococcota</taxon>
        <taxon>Myxococcia</taxon>
        <taxon>Myxococcales</taxon>
        <taxon>Cystobacterineae</taxon>
        <taxon>Anaeromyxobacteraceae</taxon>
        <taxon>Anaeromyxobacter</taxon>
    </lineage>
</organism>
<keyword evidence="3 7" id="KW-0812">Transmembrane</keyword>
<dbReference type="EMBL" id="CP000251">
    <property type="protein sequence ID" value="ABC83920.1"/>
    <property type="molecule type" value="Genomic_DNA"/>
</dbReference>
<feature type="domain" description="MacB-like periplasmic core" evidence="9">
    <location>
        <begin position="33"/>
        <end position="257"/>
    </location>
</feature>
<evidence type="ECO:0000259" key="9">
    <source>
        <dbReference type="Pfam" id="PF12704"/>
    </source>
</evidence>
<dbReference type="OrthoDB" id="5487173at2"/>
<proteinExistence type="inferred from homology"/>
<evidence type="ECO:0000313" key="10">
    <source>
        <dbReference type="EMBL" id="ABC83920.1"/>
    </source>
</evidence>
<dbReference type="InterPro" id="IPR050250">
    <property type="entry name" value="Macrolide_Exporter_MacB"/>
</dbReference>
<evidence type="ECO:0000256" key="4">
    <source>
        <dbReference type="ARBA" id="ARBA00022989"/>
    </source>
</evidence>
<feature type="transmembrane region" description="Helical" evidence="7">
    <location>
        <begin position="377"/>
        <end position="400"/>
    </location>
</feature>
<dbReference type="Proteomes" id="UP000001935">
    <property type="component" value="Chromosome"/>
</dbReference>
<evidence type="ECO:0000259" key="8">
    <source>
        <dbReference type="Pfam" id="PF02687"/>
    </source>
</evidence>
<comment type="similarity">
    <text evidence="6">Belongs to the ABC-4 integral membrane protein family.</text>
</comment>
<evidence type="ECO:0000256" key="1">
    <source>
        <dbReference type="ARBA" id="ARBA00004651"/>
    </source>
</evidence>
<evidence type="ECO:0000256" key="5">
    <source>
        <dbReference type="ARBA" id="ARBA00023136"/>
    </source>
</evidence>
<protein>
    <submittedName>
        <fullName evidence="10">ABC transporter, inner membrane subunit</fullName>
    </submittedName>
</protein>
<evidence type="ECO:0000256" key="6">
    <source>
        <dbReference type="ARBA" id="ARBA00038076"/>
    </source>
</evidence>
<dbReference type="AlphaFoldDB" id="Q2IH62"/>
<dbReference type="RefSeq" id="WP_011423202.1">
    <property type="nucleotide sequence ID" value="NC_007760.1"/>
</dbReference>
<sequence>MNRAVRAFVRAGAELAEAVRIALESLVGARLRSFLTTLGIVIGVMTVIAIVAIIQGLNRSFEGQIANLGANTLYVSKFAWLAQGRGEWWEMRNRKDLGKRELAAVEREVTLATAVAPQAGTRGTVTRLDKELSGVQLIGTNARYLDTGAGSVQAGRFLTDTDVDLERAAAVLGYAVAERLFPGASPETVLGQRVTLEGHPFTVVGVMAKRGQMLGMDMDSNVILPFTTFLRDLGSKRSLNLAVAAAPENLSALEDQIVGVLRRVRQVAPDKKDDFAINRQEQFLRIYRQLTGALYGVAIGVGLITLVVGGIGIMNIMLVSVTERTREIGVRRALGARRRTILLQFLIESSVVAALGGAVGTTLGLGVAQLVALLTPLAAAVTPSAVALGLGFSAGVGLLFGSWPAWRAARLDPVEALRYE</sequence>
<feature type="transmembrane region" description="Helical" evidence="7">
    <location>
        <begin position="293"/>
        <end position="320"/>
    </location>
</feature>
<feature type="transmembrane region" description="Helical" evidence="7">
    <location>
        <begin position="34"/>
        <end position="54"/>
    </location>
</feature>
<dbReference type="InterPro" id="IPR003838">
    <property type="entry name" value="ABC3_permease_C"/>
</dbReference>
<evidence type="ECO:0000256" key="7">
    <source>
        <dbReference type="SAM" id="Phobius"/>
    </source>
</evidence>
<dbReference type="PANTHER" id="PTHR30572:SF4">
    <property type="entry name" value="ABC TRANSPORTER PERMEASE YTRF"/>
    <property type="match status" value="1"/>
</dbReference>
<dbReference type="HOGENOM" id="CLU_000604_8_0_7"/>
<dbReference type="STRING" id="290397.Adeh_4156"/>
<comment type="subcellular location">
    <subcellularLocation>
        <location evidence="1">Cell membrane</location>
        <topology evidence="1">Multi-pass membrane protein</topology>
    </subcellularLocation>
</comment>
<dbReference type="KEGG" id="ade:Adeh_4156"/>
<keyword evidence="5 7" id="KW-0472">Membrane</keyword>